<evidence type="ECO:0000313" key="7">
    <source>
        <dbReference type="EMBL" id="THF79487.1"/>
    </source>
</evidence>
<dbReference type="InterPro" id="IPR000212">
    <property type="entry name" value="DNA_helicase_UvrD/REP"/>
</dbReference>
<dbReference type="InterPro" id="IPR027785">
    <property type="entry name" value="UvrD-like_helicase_C"/>
</dbReference>
<dbReference type="PROSITE" id="PS51198">
    <property type="entry name" value="UVRD_HELICASE_ATP_BIND"/>
    <property type="match status" value="1"/>
</dbReference>
<proteinExistence type="predicted"/>
<keyword evidence="4 5" id="KW-0067">ATP-binding</keyword>
<keyword evidence="1 5" id="KW-0547">Nucleotide-binding</keyword>
<reference evidence="7 8" key="1">
    <citation type="submission" date="2019-04" db="EMBL/GenBank/DDBJ databases">
        <title>Cohnella sp. nov. isolated from preserved vegetables.</title>
        <authorList>
            <person name="Lin S.-Y."/>
            <person name="Hung M.-H."/>
            <person name="Young C.-C."/>
        </authorList>
    </citation>
    <scope>NUCLEOTIDE SEQUENCE [LARGE SCALE GENOMIC DNA]</scope>
    <source>
        <strain evidence="7 8">CC-MHH1044</strain>
    </source>
</reference>
<evidence type="ECO:0000256" key="2">
    <source>
        <dbReference type="ARBA" id="ARBA00022801"/>
    </source>
</evidence>
<feature type="binding site" evidence="5">
    <location>
        <begin position="203"/>
        <end position="210"/>
    </location>
    <ligand>
        <name>ATP</name>
        <dbReference type="ChEBI" id="CHEBI:30616"/>
    </ligand>
</feature>
<evidence type="ECO:0000256" key="3">
    <source>
        <dbReference type="ARBA" id="ARBA00022806"/>
    </source>
</evidence>
<dbReference type="GO" id="GO:0003677">
    <property type="term" value="F:DNA binding"/>
    <property type="evidence" value="ECO:0007669"/>
    <property type="project" value="InterPro"/>
</dbReference>
<keyword evidence="2 5" id="KW-0378">Hydrolase</keyword>
<accession>A0A4S4BXQ2</accession>
<evidence type="ECO:0000313" key="8">
    <source>
        <dbReference type="Proteomes" id="UP000310636"/>
    </source>
</evidence>
<dbReference type="EMBL" id="SSOB01000013">
    <property type="protein sequence ID" value="THF79487.1"/>
    <property type="molecule type" value="Genomic_DNA"/>
</dbReference>
<dbReference type="GO" id="GO:0005829">
    <property type="term" value="C:cytosol"/>
    <property type="evidence" value="ECO:0007669"/>
    <property type="project" value="TreeGrafter"/>
</dbReference>
<dbReference type="GO" id="GO:0016787">
    <property type="term" value="F:hydrolase activity"/>
    <property type="evidence" value="ECO:0007669"/>
    <property type="project" value="UniProtKB-UniRule"/>
</dbReference>
<dbReference type="GO" id="GO:0000725">
    <property type="term" value="P:recombinational repair"/>
    <property type="evidence" value="ECO:0007669"/>
    <property type="project" value="TreeGrafter"/>
</dbReference>
<dbReference type="OrthoDB" id="9787585at2"/>
<keyword evidence="8" id="KW-1185">Reference proteome</keyword>
<gene>
    <name evidence="7" type="ORF">E6C55_11915</name>
</gene>
<dbReference type="Proteomes" id="UP000310636">
    <property type="component" value="Unassembled WGS sequence"/>
</dbReference>
<sequence>MSVSAKHQEEVRKLERVRGEIIAQREAIGAPYTGKDVTEQVLDDLRQQKKKRLEIAEREPYFGRLDFREDGHAAAMPLYIGKTGVGEEESQKPLVIDWRAPISSLFYSFTGGDAAVSYDSPDGIVNGRVFLKRNLLVRDGELQRVVDSYEEGQDNAALTTDEFLLHRLGESKDNKLKDIVSTIQQEQDAIIRTEKNKAVFIQGVAGSGKTTVALHRLAYLLYRYKDRVRAERMMILAPSRMFLDYISGVLPELGVGDIRQTTFEEWAVELLEGTVVQESHAAALERWFERKTTREEREGAPGRIKGSVAYAQKLRESLAGFEESLIPDEEFSPYPGIKLSAVQIRAWFREEPAEEPIMKRRERLLNRLKRWMEIQLGRGRWGDKTIKAAATAKWKSYSNKVPSLTAAEFYRLRFPGDAAYKPSASKRKPTVVPREDLPVLAFLHLRLYGTPEPAYDHIVIDEAQDYSPLQLSVLANRQRLPSLTVLGDLQQGIHDYAGIRSWKELADLFPESDTAYYELDRSYRSTTEIIEFANRILAGMEGEAKPAVPVFRSGEPVECVPLAKGPAALAAETARTIRAWSGEPGLSTIAVLCRTADGSKRLHAELKKLGTEASLLQADQQAYSGGVTIVPAYLSKGLEFDAVLIADADELSYGPEDAKLLYVACTRALHRLKLLFQGEPSPLIGENSGR</sequence>
<organism evidence="7 8">
    <name type="scientific">Cohnella fermenti</name>
    <dbReference type="NCBI Taxonomy" id="2565925"/>
    <lineage>
        <taxon>Bacteria</taxon>
        <taxon>Bacillati</taxon>
        <taxon>Bacillota</taxon>
        <taxon>Bacilli</taxon>
        <taxon>Bacillales</taxon>
        <taxon>Paenibacillaceae</taxon>
        <taxon>Cohnella</taxon>
    </lineage>
</organism>
<dbReference type="SUPFAM" id="SSF52540">
    <property type="entry name" value="P-loop containing nucleoside triphosphate hydrolases"/>
    <property type="match status" value="1"/>
</dbReference>
<dbReference type="InterPro" id="IPR027417">
    <property type="entry name" value="P-loop_NTPase"/>
</dbReference>
<dbReference type="Pfam" id="PF13538">
    <property type="entry name" value="UvrD_C_2"/>
    <property type="match status" value="1"/>
</dbReference>
<dbReference type="GO" id="GO:0043138">
    <property type="term" value="F:3'-5' DNA helicase activity"/>
    <property type="evidence" value="ECO:0007669"/>
    <property type="project" value="TreeGrafter"/>
</dbReference>
<dbReference type="GO" id="GO:0005524">
    <property type="term" value="F:ATP binding"/>
    <property type="evidence" value="ECO:0007669"/>
    <property type="project" value="UniProtKB-UniRule"/>
</dbReference>
<dbReference type="InterPro" id="IPR014016">
    <property type="entry name" value="UvrD-like_ATP-bd"/>
</dbReference>
<evidence type="ECO:0000259" key="6">
    <source>
        <dbReference type="PROSITE" id="PS51198"/>
    </source>
</evidence>
<name>A0A4S4BXQ2_9BACL</name>
<evidence type="ECO:0000256" key="1">
    <source>
        <dbReference type="ARBA" id="ARBA00022741"/>
    </source>
</evidence>
<feature type="domain" description="UvrD-like helicase ATP-binding" evidence="6">
    <location>
        <begin position="182"/>
        <end position="526"/>
    </location>
</feature>
<evidence type="ECO:0000256" key="4">
    <source>
        <dbReference type="ARBA" id="ARBA00022840"/>
    </source>
</evidence>
<comment type="caution">
    <text evidence="7">The sequence shown here is derived from an EMBL/GenBank/DDBJ whole genome shotgun (WGS) entry which is preliminary data.</text>
</comment>
<dbReference type="PANTHER" id="PTHR11070:SF17">
    <property type="entry name" value="DNA HELICASE IV"/>
    <property type="match status" value="1"/>
</dbReference>
<dbReference type="PANTHER" id="PTHR11070">
    <property type="entry name" value="UVRD / RECB / PCRA DNA HELICASE FAMILY MEMBER"/>
    <property type="match status" value="1"/>
</dbReference>
<dbReference type="Gene3D" id="3.40.50.300">
    <property type="entry name" value="P-loop containing nucleotide triphosphate hydrolases"/>
    <property type="match status" value="3"/>
</dbReference>
<protein>
    <submittedName>
        <fullName evidence="7">DNA helicase UvrD</fullName>
    </submittedName>
</protein>
<evidence type="ECO:0000256" key="5">
    <source>
        <dbReference type="PROSITE-ProRule" id="PRU00560"/>
    </source>
</evidence>
<keyword evidence="3 5" id="KW-0347">Helicase</keyword>
<dbReference type="RefSeq" id="WP_136370023.1">
    <property type="nucleotide sequence ID" value="NZ_SSOB01000013.1"/>
</dbReference>
<dbReference type="AlphaFoldDB" id="A0A4S4BXQ2"/>